<protein>
    <submittedName>
        <fullName evidence="2">Uncharacterized protein</fullName>
    </submittedName>
</protein>
<dbReference type="KEGG" id="loa:LOAG_05607"/>
<feature type="region of interest" description="Disordered" evidence="1">
    <location>
        <begin position="35"/>
        <end position="71"/>
    </location>
</feature>
<evidence type="ECO:0000256" key="1">
    <source>
        <dbReference type="SAM" id="MobiDB-lite"/>
    </source>
</evidence>
<dbReference type="AlphaFoldDB" id="A0A1S0U1G6"/>
<evidence type="ECO:0000313" key="2">
    <source>
        <dbReference type="EMBL" id="EFO22876.1"/>
    </source>
</evidence>
<organism evidence="2">
    <name type="scientific">Loa loa</name>
    <name type="common">Eye worm</name>
    <name type="synonym">Filaria loa</name>
    <dbReference type="NCBI Taxonomy" id="7209"/>
    <lineage>
        <taxon>Eukaryota</taxon>
        <taxon>Metazoa</taxon>
        <taxon>Ecdysozoa</taxon>
        <taxon>Nematoda</taxon>
        <taxon>Chromadorea</taxon>
        <taxon>Rhabditida</taxon>
        <taxon>Spirurina</taxon>
        <taxon>Spiruromorpha</taxon>
        <taxon>Filarioidea</taxon>
        <taxon>Onchocercidae</taxon>
        <taxon>Loa</taxon>
    </lineage>
</organism>
<name>A0A1S0U1G6_LOALO</name>
<dbReference type="GeneID" id="9943019"/>
<dbReference type="InParanoid" id="A0A1S0U1G6"/>
<accession>A0A1S0U1G6</accession>
<reference evidence="2" key="1">
    <citation type="submission" date="2012-04" db="EMBL/GenBank/DDBJ databases">
        <title>The Genome Sequence of Loa loa.</title>
        <authorList>
            <consortium name="The Broad Institute Genome Sequencing Platform"/>
            <consortium name="Broad Institute Genome Sequencing Center for Infectious Disease"/>
            <person name="Nutman T.B."/>
            <person name="Fink D.L."/>
            <person name="Russ C."/>
            <person name="Young S."/>
            <person name="Zeng Q."/>
            <person name="Gargeya S."/>
            <person name="Alvarado L."/>
            <person name="Berlin A."/>
            <person name="Chapman S.B."/>
            <person name="Chen Z."/>
            <person name="Freedman E."/>
            <person name="Gellesch M."/>
            <person name="Goldberg J."/>
            <person name="Griggs A."/>
            <person name="Gujja S."/>
            <person name="Heilman E.R."/>
            <person name="Heiman D."/>
            <person name="Howarth C."/>
            <person name="Mehta T."/>
            <person name="Neiman D."/>
            <person name="Pearson M."/>
            <person name="Roberts A."/>
            <person name="Saif S."/>
            <person name="Shea T."/>
            <person name="Shenoy N."/>
            <person name="Sisk P."/>
            <person name="Stolte C."/>
            <person name="Sykes S."/>
            <person name="White J."/>
            <person name="Yandava C."/>
            <person name="Haas B."/>
            <person name="Henn M.R."/>
            <person name="Nusbaum C."/>
            <person name="Birren B."/>
        </authorList>
    </citation>
    <scope>NUCLEOTIDE SEQUENCE [LARGE SCALE GENOMIC DNA]</scope>
</reference>
<dbReference type="EMBL" id="JH712320">
    <property type="protein sequence ID" value="EFO22876.1"/>
    <property type="molecule type" value="Genomic_DNA"/>
</dbReference>
<dbReference type="RefSeq" id="XP_003141192.1">
    <property type="nucleotide sequence ID" value="XM_003141144.1"/>
</dbReference>
<gene>
    <name evidence="2" type="ORF">LOAG_05607</name>
</gene>
<sequence length="71" mass="7756">MTMEIVPRTINKSKVGKTVSTNPILTVYLFLHPSGRESSSHLAPTKSVSSSNGEEIMEQNAAVCPEPRNTR</sequence>
<dbReference type="CTD" id="9943019"/>
<feature type="compositionally biased region" description="Polar residues" evidence="1">
    <location>
        <begin position="40"/>
        <end position="53"/>
    </location>
</feature>
<proteinExistence type="predicted"/>